<organism evidence="1">
    <name type="scientific">freshwater metagenome</name>
    <dbReference type="NCBI Taxonomy" id="449393"/>
    <lineage>
        <taxon>unclassified sequences</taxon>
        <taxon>metagenomes</taxon>
        <taxon>ecological metagenomes</taxon>
    </lineage>
</organism>
<gene>
    <name evidence="1" type="ORF">UFOPK3010_00509</name>
</gene>
<proteinExistence type="predicted"/>
<reference evidence="1" key="1">
    <citation type="submission" date="2020-05" db="EMBL/GenBank/DDBJ databases">
        <authorList>
            <person name="Chiriac C."/>
            <person name="Salcher M."/>
            <person name="Ghai R."/>
            <person name="Kavagutti S V."/>
        </authorList>
    </citation>
    <scope>NUCLEOTIDE SEQUENCE</scope>
</reference>
<dbReference type="AlphaFoldDB" id="A0A6J6XTX3"/>
<name>A0A6J6XTX3_9ZZZZ</name>
<protein>
    <submittedName>
        <fullName evidence="1">Unannotated protein</fullName>
    </submittedName>
</protein>
<accession>A0A6J6XTX3</accession>
<dbReference type="EMBL" id="CAFAAM010000050">
    <property type="protein sequence ID" value="CAB4799283.1"/>
    <property type="molecule type" value="Genomic_DNA"/>
</dbReference>
<evidence type="ECO:0000313" key="1">
    <source>
        <dbReference type="EMBL" id="CAB4799283.1"/>
    </source>
</evidence>
<sequence length="77" mass="8612">MIVKIIKIHTKNCNSTMIGSYRFNNIHQCGLAVETAISIVALIVETLEFSGLDLDPTEIPFRGKFGAICMLARCQRR</sequence>